<name>A0A443VD02_RAOPL</name>
<dbReference type="Proteomes" id="UP000288843">
    <property type="component" value="Unassembled WGS sequence"/>
</dbReference>
<comment type="caution">
    <text evidence="2">The sequence shown here is derived from an EMBL/GenBank/DDBJ whole genome shotgun (WGS) entry which is preliminary data.</text>
</comment>
<feature type="signal peptide" evidence="1">
    <location>
        <begin position="1"/>
        <end position="29"/>
    </location>
</feature>
<evidence type="ECO:0000313" key="2">
    <source>
        <dbReference type="EMBL" id="RWT12159.1"/>
    </source>
</evidence>
<evidence type="ECO:0008006" key="4">
    <source>
        <dbReference type="Google" id="ProtNLM"/>
    </source>
</evidence>
<reference evidence="2 3" key="1">
    <citation type="submission" date="2018-06" db="EMBL/GenBank/DDBJ databases">
        <title>Carbapenemase-producing Enterobacteriaceae present in wastewater treatment plant effluent and nearby surface waters in the US.</title>
        <authorList>
            <person name="Mathys D.A."/>
            <person name="Mollenkopf D.F."/>
            <person name="Feicht S.M."/>
            <person name="Adams R.J."/>
            <person name="Albers A.L."/>
            <person name="Stuever D.M."/>
            <person name="Daniels J.B."/>
            <person name="Wittum T.E."/>
        </authorList>
    </citation>
    <scope>NUCLEOTIDE SEQUENCE [LARGE SCALE GENOMIC DNA]</scope>
    <source>
        <strain evidence="2 3">GEO_47_Down_B</strain>
    </source>
</reference>
<dbReference type="RefSeq" id="WP_016246540.1">
    <property type="nucleotide sequence ID" value="NZ_JBLRGN010000026.1"/>
</dbReference>
<evidence type="ECO:0000256" key="1">
    <source>
        <dbReference type="SAM" id="SignalP"/>
    </source>
</evidence>
<accession>A0A443VD02</accession>
<sequence length="200" mass="22316">MKKQKKTRTSLCASIMFLAGMTVSTTAFAHCDSMDGPVITEAKSALQARDVTPLLKWVPENREDDVRKAFDETMSKQGSSQTSQEKAQQKLFTTLVRIHREAEGASFTGVKSAGHIPVIVQEADAALRTNSVDSLVAKVTANIEHAIREKFTKAELSKQQANQSVKQGREYVKDYIHYIHFVEEINKMAEGRAPDTEHQH</sequence>
<feature type="chain" id="PRO_5030093655" description="Lipoprotein" evidence="1">
    <location>
        <begin position="30"/>
        <end position="200"/>
    </location>
</feature>
<organism evidence="2 3">
    <name type="scientific">Raoultella planticola</name>
    <name type="common">Klebsiella planticola</name>
    <dbReference type="NCBI Taxonomy" id="575"/>
    <lineage>
        <taxon>Bacteria</taxon>
        <taxon>Pseudomonadati</taxon>
        <taxon>Pseudomonadota</taxon>
        <taxon>Gammaproteobacteria</taxon>
        <taxon>Enterobacterales</taxon>
        <taxon>Enterobacteriaceae</taxon>
        <taxon>Klebsiella/Raoultella group</taxon>
        <taxon>Raoultella</taxon>
    </lineage>
</organism>
<protein>
    <recommendedName>
        <fullName evidence="4">Lipoprotein</fullName>
    </recommendedName>
</protein>
<dbReference type="Pfam" id="PF20046">
    <property type="entry name" value="DUF6448"/>
    <property type="match status" value="1"/>
</dbReference>
<dbReference type="GeneID" id="78236341"/>
<evidence type="ECO:0000313" key="3">
    <source>
        <dbReference type="Proteomes" id="UP000288843"/>
    </source>
</evidence>
<dbReference type="InterPro" id="IPR045613">
    <property type="entry name" value="DUF6448"/>
</dbReference>
<dbReference type="EMBL" id="QKOX01000081">
    <property type="protein sequence ID" value="RWT12159.1"/>
    <property type="molecule type" value="Genomic_DNA"/>
</dbReference>
<gene>
    <name evidence="2" type="ORF">DN603_31090</name>
</gene>
<keyword evidence="1" id="KW-0732">Signal</keyword>
<dbReference type="AlphaFoldDB" id="A0A443VD02"/>
<proteinExistence type="predicted"/>